<reference evidence="1" key="1">
    <citation type="submission" date="2017-05" db="UniProtKB">
        <authorList>
            <consortium name="EnsemblMetazoa"/>
        </authorList>
    </citation>
    <scope>IDENTIFICATION</scope>
</reference>
<evidence type="ECO:0000313" key="1">
    <source>
        <dbReference type="EnsemblMetazoa" id="Aqu2.1.40604_001"/>
    </source>
</evidence>
<organism evidence="1">
    <name type="scientific">Amphimedon queenslandica</name>
    <name type="common">Sponge</name>
    <dbReference type="NCBI Taxonomy" id="400682"/>
    <lineage>
        <taxon>Eukaryota</taxon>
        <taxon>Metazoa</taxon>
        <taxon>Porifera</taxon>
        <taxon>Demospongiae</taxon>
        <taxon>Heteroscleromorpha</taxon>
        <taxon>Haplosclerida</taxon>
        <taxon>Niphatidae</taxon>
        <taxon>Amphimedon</taxon>
    </lineage>
</organism>
<dbReference type="EnsemblMetazoa" id="Aqu2.1.40604_001">
    <property type="protein sequence ID" value="Aqu2.1.40604_001"/>
    <property type="gene ID" value="Aqu2.1.40604"/>
</dbReference>
<sequence length="30" mass="3585">MAVWWLIQLYIRGPPPRDGNRGGRQYLRKS</sequence>
<dbReference type="InParanoid" id="A0A1X7VL25"/>
<proteinExistence type="predicted"/>
<accession>A0A1X7VL25</accession>
<protein>
    <submittedName>
        <fullName evidence="1">Uncharacterized protein</fullName>
    </submittedName>
</protein>
<dbReference type="AlphaFoldDB" id="A0A1X7VL25"/>
<name>A0A1X7VL25_AMPQE</name>